<feature type="non-terminal residue" evidence="4">
    <location>
        <position position="216"/>
    </location>
</feature>
<sequence length="216" mass="24216">MEVFTCIHFFKTGVYAFKTFGALCRHGEYLSTAGECCPMCNIGLVVFRDCIGDYSTTCISCTKGTFMNVRNRRHSCFPCKTCDGGKYHWFYTLQNCSTIKDTVCEVLDGYYCAQHSDGECSLAMKHSECKPGEQIKTPGTRVSDTVCEMCPSGFYSPEGVKCFKWTDCSPNDEIVDEEGTSISDVKCKPTRRRHGLIAALLMTAFLLLLLMHKIIK</sequence>
<dbReference type="InterPro" id="IPR001368">
    <property type="entry name" value="TNFR/NGFR_Cys_rich_reg"/>
</dbReference>
<keyword evidence="2" id="KW-0472">Membrane</keyword>
<dbReference type="PANTHER" id="PTHR46838:SF1">
    <property type="entry name" value="TUMOR NECROSIS FACTOR RECEPTOR SUPERFAMILY MEMBER 14"/>
    <property type="match status" value="1"/>
</dbReference>
<evidence type="ECO:0000313" key="4">
    <source>
        <dbReference type="EMBL" id="KAF7695516.1"/>
    </source>
</evidence>
<dbReference type="PANTHER" id="PTHR46838">
    <property type="entry name" value="TUMOR NECROSIS FACTOR RECEPTOR SUPERFAMILY MEMBER 14"/>
    <property type="match status" value="1"/>
</dbReference>
<comment type="caution">
    <text evidence="1">Lacks conserved residue(s) required for the propagation of feature annotation.</text>
</comment>
<keyword evidence="1" id="KW-1015">Disulfide bond</keyword>
<evidence type="ECO:0000256" key="1">
    <source>
        <dbReference type="PROSITE-ProRule" id="PRU00206"/>
    </source>
</evidence>
<dbReference type="GO" id="GO:0009897">
    <property type="term" value="C:external side of plasma membrane"/>
    <property type="evidence" value="ECO:0007669"/>
    <property type="project" value="TreeGrafter"/>
</dbReference>
<dbReference type="EMBL" id="JABFDY010000017">
    <property type="protein sequence ID" value="KAF7695516.1"/>
    <property type="molecule type" value="Genomic_DNA"/>
</dbReference>
<name>A0A8T0ATK2_SILME</name>
<gene>
    <name evidence="4" type="ORF">HF521_007239</name>
</gene>
<dbReference type="GO" id="GO:0050829">
    <property type="term" value="P:defense response to Gram-negative bacterium"/>
    <property type="evidence" value="ECO:0007669"/>
    <property type="project" value="TreeGrafter"/>
</dbReference>
<feature type="transmembrane region" description="Helical" evidence="2">
    <location>
        <begin position="196"/>
        <end position="215"/>
    </location>
</feature>
<feature type="repeat" description="TNFR-Cys" evidence="1">
    <location>
        <begin position="60"/>
        <end position="104"/>
    </location>
</feature>
<accession>A0A8T0ATK2</accession>
<dbReference type="SMART" id="SM00208">
    <property type="entry name" value="TNFR"/>
    <property type="match status" value="4"/>
</dbReference>
<dbReference type="GO" id="GO:2000406">
    <property type="term" value="P:positive regulation of T cell migration"/>
    <property type="evidence" value="ECO:0007669"/>
    <property type="project" value="TreeGrafter"/>
</dbReference>
<dbReference type="Proteomes" id="UP000606274">
    <property type="component" value="Unassembled WGS sequence"/>
</dbReference>
<keyword evidence="2" id="KW-1133">Transmembrane helix</keyword>
<dbReference type="GO" id="GO:0050830">
    <property type="term" value="P:defense response to Gram-positive bacterium"/>
    <property type="evidence" value="ECO:0007669"/>
    <property type="project" value="TreeGrafter"/>
</dbReference>
<dbReference type="SUPFAM" id="SSF57586">
    <property type="entry name" value="TNF receptor-like"/>
    <property type="match status" value="2"/>
</dbReference>
<keyword evidence="5" id="KW-1185">Reference proteome</keyword>
<protein>
    <recommendedName>
        <fullName evidence="3">TNFR-Cys domain-containing protein</fullName>
    </recommendedName>
</protein>
<evidence type="ECO:0000256" key="2">
    <source>
        <dbReference type="SAM" id="Phobius"/>
    </source>
</evidence>
<proteinExistence type="predicted"/>
<dbReference type="AlphaFoldDB" id="A0A8T0ATK2"/>
<dbReference type="GO" id="GO:0046642">
    <property type="term" value="P:negative regulation of alpha-beta T cell proliferation"/>
    <property type="evidence" value="ECO:0007669"/>
    <property type="project" value="TreeGrafter"/>
</dbReference>
<dbReference type="PROSITE" id="PS00652">
    <property type="entry name" value="TNFR_NGFR_1"/>
    <property type="match status" value="1"/>
</dbReference>
<keyword evidence="2" id="KW-0812">Transmembrane</keyword>
<evidence type="ECO:0000259" key="3">
    <source>
        <dbReference type="PROSITE" id="PS50050"/>
    </source>
</evidence>
<organism evidence="4 5">
    <name type="scientific">Silurus meridionalis</name>
    <name type="common">Southern catfish</name>
    <name type="synonym">Silurus soldatovi meridionalis</name>
    <dbReference type="NCBI Taxonomy" id="175797"/>
    <lineage>
        <taxon>Eukaryota</taxon>
        <taxon>Metazoa</taxon>
        <taxon>Chordata</taxon>
        <taxon>Craniata</taxon>
        <taxon>Vertebrata</taxon>
        <taxon>Euteleostomi</taxon>
        <taxon>Actinopterygii</taxon>
        <taxon>Neopterygii</taxon>
        <taxon>Teleostei</taxon>
        <taxon>Ostariophysi</taxon>
        <taxon>Siluriformes</taxon>
        <taxon>Siluridae</taxon>
        <taxon>Silurus</taxon>
    </lineage>
</organism>
<comment type="caution">
    <text evidence="4">The sequence shown here is derived from an EMBL/GenBank/DDBJ whole genome shotgun (WGS) entry which is preliminary data.</text>
</comment>
<dbReference type="Pfam" id="PF00020">
    <property type="entry name" value="TNFR_c6"/>
    <property type="match status" value="2"/>
</dbReference>
<reference evidence="4" key="1">
    <citation type="submission" date="2020-08" db="EMBL/GenBank/DDBJ databases">
        <title>Chromosome-level assembly of Southern catfish (Silurus meridionalis) provides insights into visual adaptation to the nocturnal and benthic lifestyles.</title>
        <authorList>
            <person name="Zhang Y."/>
            <person name="Wang D."/>
            <person name="Peng Z."/>
        </authorList>
    </citation>
    <scope>NUCLEOTIDE SEQUENCE</scope>
    <source>
        <strain evidence="4">SWU-2019-XX</strain>
        <tissue evidence="4">Muscle</tissue>
    </source>
</reference>
<dbReference type="PROSITE" id="PS50050">
    <property type="entry name" value="TNFR_NGFR_2"/>
    <property type="match status" value="1"/>
</dbReference>
<dbReference type="Gene3D" id="2.10.50.10">
    <property type="entry name" value="Tumor Necrosis Factor Receptor, subunit A, domain 2"/>
    <property type="match status" value="3"/>
</dbReference>
<evidence type="ECO:0000313" key="5">
    <source>
        <dbReference type="Proteomes" id="UP000606274"/>
    </source>
</evidence>
<feature type="domain" description="TNFR-Cys" evidence="3">
    <location>
        <begin position="60"/>
        <end position="104"/>
    </location>
</feature>
<dbReference type="GO" id="GO:0002720">
    <property type="term" value="P:positive regulation of cytokine production involved in immune response"/>
    <property type="evidence" value="ECO:0007669"/>
    <property type="project" value="TreeGrafter"/>
</dbReference>
<feature type="disulfide bond" evidence="1">
    <location>
        <begin position="61"/>
        <end position="76"/>
    </location>
</feature>